<dbReference type="RefSeq" id="XP_030984326.1">
    <property type="nucleotide sequence ID" value="XM_031122705.1"/>
</dbReference>
<dbReference type="SUPFAM" id="SSF53335">
    <property type="entry name" value="S-adenosyl-L-methionine-dependent methyltransferases"/>
    <property type="match status" value="1"/>
</dbReference>
<reference evidence="4" key="3">
    <citation type="submission" date="2025-08" db="UniProtKB">
        <authorList>
            <consortium name="RefSeq"/>
        </authorList>
    </citation>
    <scope>IDENTIFICATION</scope>
    <source>
        <strain evidence="4">NI907</strain>
    </source>
</reference>
<sequence>MAAPRTNHDGKGKVTLSGAQETLLLTLLARAIDAESPNSILNDTLSAKIRRQIEDEHGYKFNERIATSQSGTMAKMISARAKIFDEATEKFFRENPGPATVLHIACGMDTRCHRVKWQGPGRVWIDVDKEDVVELRRAVVEEPKVSQGEYRLECPDIINDADWLGDIRVPNDRPVLIMAEGLVMYLNPDQVLGLFRKLLRHFEGNGKGGQIYFDSIGFVGYYFLKYFRTKPLKTMGASFGFHMSNGRWLEQNNPGLHQIERQSQAVALLERANYMWIIKAAVQLIDAMLGGTLIGGVYGFKF</sequence>
<keyword evidence="3" id="KW-1185">Reference proteome</keyword>
<name>A0A6P8BAY5_PYRGI</name>
<keyword evidence="2" id="KW-0808">Transferase</keyword>
<dbReference type="InterPro" id="IPR007213">
    <property type="entry name" value="Ppm1/Ppm2/Tcmp"/>
</dbReference>
<dbReference type="AlphaFoldDB" id="A0A6P8BAY5"/>
<dbReference type="Pfam" id="PF04072">
    <property type="entry name" value="LCM"/>
    <property type="match status" value="1"/>
</dbReference>
<protein>
    <submittedName>
        <fullName evidence="4">Uncharacterized protein</fullName>
    </submittedName>
</protein>
<dbReference type="Proteomes" id="UP000515153">
    <property type="component" value="Unplaced"/>
</dbReference>
<evidence type="ECO:0000313" key="4">
    <source>
        <dbReference type="RefSeq" id="XP_030984326.1"/>
    </source>
</evidence>
<reference evidence="4" key="2">
    <citation type="submission" date="2019-10" db="EMBL/GenBank/DDBJ databases">
        <authorList>
            <consortium name="NCBI Genome Project"/>
        </authorList>
    </citation>
    <scope>NUCLEOTIDE SEQUENCE</scope>
    <source>
        <strain evidence="4">NI907</strain>
    </source>
</reference>
<dbReference type="InterPro" id="IPR029063">
    <property type="entry name" value="SAM-dependent_MTases_sf"/>
</dbReference>
<dbReference type="GO" id="GO:0008168">
    <property type="term" value="F:methyltransferase activity"/>
    <property type="evidence" value="ECO:0007669"/>
    <property type="project" value="UniProtKB-KW"/>
</dbReference>
<dbReference type="KEGG" id="pgri:PgNI_02644"/>
<dbReference type="Gene3D" id="3.40.50.150">
    <property type="entry name" value="Vaccinia Virus protein VP39"/>
    <property type="match status" value="1"/>
</dbReference>
<evidence type="ECO:0000313" key="3">
    <source>
        <dbReference type="Proteomes" id="UP000515153"/>
    </source>
</evidence>
<gene>
    <name evidence="4" type="ORF">PgNI_02644</name>
</gene>
<dbReference type="PANTHER" id="PTHR43619">
    <property type="entry name" value="S-ADENOSYL-L-METHIONINE-DEPENDENT METHYLTRANSFERASE YKTD-RELATED"/>
    <property type="match status" value="1"/>
</dbReference>
<accession>A0A6P8BAY5</accession>
<proteinExistence type="predicted"/>
<dbReference type="PANTHER" id="PTHR43619:SF2">
    <property type="entry name" value="S-ADENOSYL-L-METHIONINE-DEPENDENT METHYLTRANSFERASES SUPERFAMILY PROTEIN"/>
    <property type="match status" value="1"/>
</dbReference>
<keyword evidence="1" id="KW-0489">Methyltransferase</keyword>
<dbReference type="GeneID" id="41957616"/>
<evidence type="ECO:0000256" key="2">
    <source>
        <dbReference type="ARBA" id="ARBA00022679"/>
    </source>
</evidence>
<organism evidence="3 4">
    <name type="scientific">Pyricularia grisea</name>
    <name type="common">Crabgrass-specific blast fungus</name>
    <name type="synonym">Magnaporthe grisea</name>
    <dbReference type="NCBI Taxonomy" id="148305"/>
    <lineage>
        <taxon>Eukaryota</taxon>
        <taxon>Fungi</taxon>
        <taxon>Dikarya</taxon>
        <taxon>Ascomycota</taxon>
        <taxon>Pezizomycotina</taxon>
        <taxon>Sordariomycetes</taxon>
        <taxon>Sordariomycetidae</taxon>
        <taxon>Magnaporthales</taxon>
        <taxon>Pyriculariaceae</taxon>
        <taxon>Pyricularia</taxon>
    </lineage>
</organism>
<evidence type="ECO:0000256" key="1">
    <source>
        <dbReference type="ARBA" id="ARBA00022603"/>
    </source>
</evidence>
<dbReference type="GO" id="GO:0032259">
    <property type="term" value="P:methylation"/>
    <property type="evidence" value="ECO:0007669"/>
    <property type="project" value="UniProtKB-KW"/>
</dbReference>
<reference evidence="4" key="1">
    <citation type="journal article" date="2019" name="Mol. Biol. Evol.">
        <title>Blast fungal genomes show frequent chromosomal changes, gene gains and losses, and effector gene turnover.</title>
        <authorList>
            <person name="Gomez Luciano L.B."/>
            <person name="Jason Tsai I."/>
            <person name="Chuma I."/>
            <person name="Tosa Y."/>
            <person name="Chen Y.H."/>
            <person name="Li J.Y."/>
            <person name="Li M.Y."/>
            <person name="Jade Lu M.Y."/>
            <person name="Nakayashiki H."/>
            <person name="Li W.H."/>
        </authorList>
    </citation>
    <scope>NUCLEOTIDE SEQUENCE</scope>
    <source>
        <strain evidence="4">NI907</strain>
    </source>
</reference>